<keyword evidence="1" id="KW-0472">Membrane</keyword>
<sequence length="111" mass="12494">MKNTTLKIVQLAGLVLVVILITSLMVEAQCPMCKMSAESNLKSGGTAAAGLNKGIIYLLIGPYIMMTVVGYLWWRNRRLVQEQEQEEEIRTLLEPHDVVISSSEFNERIKQ</sequence>
<protein>
    <submittedName>
        <fullName evidence="2">Uncharacterized protein</fullName>
    </submittedName>
</protein>
<gene>
    <name evidence="2" type="ORF">HELGO_WM10064</name>
</gene>
<reference evidence="2" key="1">
    <citation type="submission" date="2020-01" db="EMBL/GenBank/DDBJ databases">
        <authorList>
            <person name="Meier V. D."/>
            <person name="Meier V D."/>
        </authorList>
    </citation>
    <scope>NUCLEOTIDE SEQUENCE</scope>
    <source>
        <strain evidence="2">HLG_WM_MAG_10</strain>
    </source>
</reference>
<organism evidence="2">
    <name type="scientific">uncultured Aureispira sp</name>
    <dbReference type="NCBI Taxonomy" id="1331704"/>
    <lineage>
        <taxon>Bacteria</taxon>
        <taxon>Pseudomonadati</taxon>
        <taxon>Bacteroidota</taxon>
        <taxon>Saprospiria</taxon>
        <taxon>Saprospirales</taxon>
        <taxon>Saprospiraceae</taxon>
        <taxon>Aureispira</taxon>
        <taxon>environmental samples</taxon>
    </lineage>
</organism>
<name>A0A6S6S139_9BACT</name>
<feature type="transmembrane region" description="Helical" evidence="1">
    <location>
        <begin position="55"/>
        <end position="74"/>
    </location>
</feature>
<evidence type="ECO:0000256" key="1">
    <source>
        <dbReference type="SAM" id="Phobius"/>
    </source>
</evidence>
<accession>A0A6S6S139</accession>
<dbReference type="EMBL" id="CACVAQ010000008">
    <property type="protein sequence ID" value="CAA6798579.1"/>
    <property type="molecule type" value="Genomic_DNA"/>
</dbReference>
<evidence type="ECO:0000313" key="2">
    <source>
        <dbReference type="EMBL" id="CAA6798579.1"/>
    </source>
</evidence>
<proteinExistence type="predicted"/>
<keyword evidence="1" id="KW-0812">Transmembrane</keyword>
<keyword evidence="1" id="KW-1133">Transmembrane helix</keyword>
<dbReference type="AlphaFoldDB" id="A0A6S6S139"/>